<comment type="caution">
    <text evidence="1">The sequence shown here is derived from an EMBL/GenBank/DDBJ whole genome shotgun (WGS) entry which is preliminary data.</text>
</comment>
<accession>A0ABX0UZ56</accession>
<evidence type="ECO:0000313" key="2">
    <source>
        <dbReference type="Proteomes" id="UP001429580"/>
    </source>
</evidence>
<name>A0ABX0UZ56_9HYPH</name>
<reference evidence="1 2" key="1">
    <citation type="submission" date="2020-03" db="EMBL/GenBank/DDBJ databases">
        <title>Genomic Encyclopedia of Type Strains, Phase IV (KMG-IV): sequencing the most valuable type-strain genomes for metagenomic binning, comparative biology and taxonomic classification.</title>
        <authorList>
            <person name="Goeker M."/>
        </authorList>
    </citation>
    <scope>NUCLEOTIDE SEQUENCE [LARGE SCALE GENOMIC DNA]</scope>
    <source>
        <strain evidence="1 2">DSM 103870</strain>
    </source>
</reference>
<protein>
    <submittedName>
        <fullName evidence="1">Uncharacterized protein</fullName>
    </submittedName>
</protein>
<keyword evidence="2" id="KW-1185">Reference proteome</keyword>
<evidence type="ECO:0000313" key="1">
    <source>
        <dbReference type="EMBL" id="NIJ57165.1"/>
    </source>
</evidence>
<dbReference type="Proteomes" id="UP001429580">
    <property type="component" value="Unassembled WGS sequence"/>
</dbReference>
<organism evidence="1 2">
    <name type="scientific">Pseudochelatococcus lubricantis</name>
    <dbReference type="NCBI Taxonomy" id="1538102"/>
    <lineage>
        <taxon>Bacteria</taxon>
        <taxon>Pseudomonadati</taxon>
        <taxon>Pseudomonadota</taxon>
        <taxon>Alphaproteobacteria</taxon>
        <taxon>Hyphomicrobiales</taxon>
        <taxon>Chelatococcaceae</taxon>
        <taxon>Pseudochelatococcus</taxon>
    </lineage>
</organism>
<dbReference type="EMBL" id="JAASQI010000002">
    <property type="protein sequence ID" value="NIJ57165.1"/>
    <property type="molecule type" value="Genomic_DNA"/>
</dbReference>
<sequence>MTEERPTKAQRQRLIPADLRERIAAMSHDEVLAVHDLTHKIMEDRAAAGKRQTMDDIVAEQSRRIGEWLPHAREIGEAMMKGHTHD</sequence>
<proteinExistence type="predicted"/>
<dbReference type="RefSeq" id="WP_166949430.1">
    <property type="nucleotide sequence ID" value="NZ_JAASQI010000002.1"/>
</dbReference>
<gene>
    <name evidence="1" type="ORF">FHS82_000991</name>
</gene>